<accession>A0A831PKH6</accession>
<dbReference type="CDD" id="cd02223">
    <property type="entry name" value="cupin_Bh2720-like"/>
    <property type="match status" value="1"/>
</dbReference>
<dbReference type="InterPro" id="IPR013096">
    <property type="entry name" value="Cupin_2"/>
</dbReference>
<evidence type="ECO:0000313" key="3">
    <source>
        <dbReference type="EMBL" id="HDR51575.1"/>
    </source>
</evidence>
<dbReference type="SUPFAM" id="SSF51182">
    <property type="entry name" value="RmlC-like cupins"/>
    <property type="match status" value="1"/>
</dbReference>
<dbReference type="Pfam" id="PF07883">
    <property type="entry name" value="Cupin_2"/>
    <property type="match status" value="1"/>
</dbReference>
<reference evidence="3" key="1">
    <citation type="journal article" date="2020" name="mSystems">
        <title>Genome- and Community-Level Interaction Insights into Carbon Utilization and Element Cycling Functions of Hydrothermarchaeota in Hydrothermal Sediment.</title>
        <authorList>
            <person name="Zhou Z."/>
            <person name="Liu Y."/>
            <person name="Xu W."/>
            <person name="Pan J."/>
            <person name="Luo Z.H."/>
            <person name="Li M."/>
        </authorList>
    </citation>
    <scope>NUCLEOTIDE SEQUENCE [LARGE SCALE GENOMIC DNA]</scope>
    <source>
        <strain evidence="3">SpSt-1217</strain>
    </source>
</reference>
<protein>
    <submittedName>
        <fullName evidence="3">Cupin domain-containing protein</fullName>
    </submittedName>
</protein>
<dbReference type="EMBL" id="DSDK01000447">
    <property type="protein sequence ID" value="HDR51575.1"/>
    <property type="molecule type" value="Genomic_DNA"/>
</dbReference>
<organism evidence="3">
    <name type="scientific">Mariniphaga anaerophila</name>
    <dbReference type="NCBI Taxonomy" id="1484053"/>
    <lineage>
        <taxon>Bacteria</taxon>
        <taxon>Pseudomonadati</taxon>
        <taxon>Bacteroidota</taxon>
        <taxon>Bacteroidia</taxon>
        <taxon>Marinilabiliales</taxon>
        <taxon>Prolixibacteraceae</taxon>
        <taxon>Mariniphaga</taxon>
    </lineage>
</organism>
<dbReference type="PANTHER" id="PTHR43346:SF1">
    <property type="entry name" value="QUERCETIN 2,3-DIOXYGENASE-RELATED"/>
    <property type="match status" value="1"/>
</dbReference>
<dbReference type="Gene3D" id="2.60.120.10">
    <property type="entry name" value="Jelly Rolls"/>
    <property type="match status" value="1"/>
</dbReference>
<dbReference type="Proteomes" id="UP000886047">
    <property type="component" value="Unassembled WGS sequence"/>
</dbReference>
<dbReference type="InterPro" id="IPR011051">
    <property type="entry name" value="RmlC_Cupin_sf"/>
</dbReference>
<keyword evidence="1" id="KW-0732">Signal</keyword>
<comment type="caution">
    <text evidence="3">The sequence shown here is derived from an EMBL/GenBank/DDBJ whole genome shotgun (WGS) entry which is preliminary data.</text>
</comment>
<feature type="chain" id="PRO_5032785190" evidence="1">
    <location>
        <begin position="25"/>
        <end position="181"/>
    </location>
</feature>
<dbReference type="InterPro" id="IPR014710">
    <property type="entry name" value="RmlC-like_jellyroll"/>
</dbReference>
<dbReference type="AlphaFoldDB" id="A0A831PKH6"/>
<gene>
    <name evidence="3" type="ORF">ENN90_08140</name>
</gene>
<feature type="signal peptide" evidence="1">
    <location>
        <begin position="1"/>
        <end position="24"/>
    </location>
</feature>
<evidence type="ECO:0000256" key="1">
    <source>
        <dbReference type="SAM" id="SignalP"/>
    </source>
</evidence>
<evidence type="ECO:0000259" key="2">
    <source>
        <dbReference type="Pfam" id="PF07883"/>
    </source>
</evidence>
<proteinExistence type="predicted"/>
<feature type="domain" description="Cupin type-2" evidence="2">
    <location>
        <begin position="78"/>
        <end position="152"/>
    </location>
</feature>
<dbReference type="InterPro" id="IPR052538">
    <property type="entry name" value="Flavonoid_dioxygenase-like"/>
</dbReference>
<name>A0A831PKH6_9BACT</name>
<dbReference type="PROSITE" id="PS51257">
    <property type="entry name" value="PROKAR_LIPOPROTEIN"/>
    <property type="match status" value="1"/>
</dbReference>
<sequence>MQKNYLLTFIFILGLAFLAGSCHSGTQKHSGESTGQSSINYNEDLGGEPWVLDIEEATLGNENYRVANWTGKYMQLVFMALKPGEVIDLEIHSGHDQFIRIEEGEARVQMGKTEDNLSFDKKVSDDWAILIPAGYWHRVENTGRTDLKLYTLYGPAEHEKGTIHKTYEEAEEAHHDHDHHH</sequence>
<dbReference type="PANTHER" id="PTHR43346">
    <property type="entry name" value="LIGAND BINDING DOMAIN PROTEIN, PUTATIVE (AFU_ORTHOLOGUE AFUA_6G14370)-RELATED"/>
    <property type="match status" value="1"/>
</dbReference>